<dbReference type="Proteomes" id="UP001140949">
    <property type="component" value="Unassembled WGS sequence"/>
</dbReference>
<evidence type="ECO:0000313" key="2">
    <source>
        <dbReference type="EMBL" id="KAJ6848208.1"/>
    </source>
</evidence>
<evidence type="ECO:0000259" key="1">
    <source>
        <dbReference type="Pfam" id="PF14571"/>
    </source>
</evidence>
<dbReference type="InterPro" id="IPR033347">
    <property type="entry name" value="Di19"/>
</dbReference>
<gene>
    <name evidence="2" type="ORF">M6B38_273165</name>
</gene>
<proteinExistence type="predicted"/>
<evidence type="ECO:0000313" key="3">
    <source>
        <dbReference type="Proteomes" id="UP001140949"/>
    </source>
</evidence>
<dbReference type="PANTHER" id="PTHR31875:SF26">
    <property type="entry name" value="PROTEIN DEHYDRATION-INDUCED 19-RELATED"/>
    <property type="match status" value="1"/>
</dbReference>
<reference evidence="2" key="2">
    <citation type="submission" date="2023-04" db="EMBL/GenBank/DDBJ databases">
        <authorList>
            <person name="Bruccoleri R.E."/>
            <person name="Oakeley E.J."/>
            <person name="Faust A.-M."/>
            <person name="Dessus-Babus S."/>
            <person name="Altorfer M."/>
            <person name="Burckhardt D."/>
            <person name="Oertli M."/>
            <person name="Naumann U."/>
            <person name="Petersen F."/>
            <person name="Wong J."/>
        </authorList>
    </citation>
    <scope>NUCLEOTIDE SEQUENCE</scope>
    <source>
        <strain evidence="2">GSM-AAB239-AS_SAM_17_03QT</strain>
        <tissue evidence="2">Leaf</tissue>
    </source>
</reference>
<accession>A0AAX6I563</accession>
<reference evidence="2" key="1">
    <citation type="journal article" date="2023" name="GigaByte">
        <title>Genome assembly of the bearded iris, Iris pallida Lam.</title>
        <authorList>
            <person name="Bruccoleri R.E."/>
            <person name="Oakeley E.J."/>
            <person name="Faust A.M.E."/>
            <person name="Altorfer M."/>
            <person name="Dessus-Babus S."/>
            <person name="Burckhardt D."/>
            <person name="Oertli M."/>
            <person name="Naumann U."/>
            <person name="Petersen F."/>
            <person name="Wong J."/>
        </authorList>
    </citation>
    <scope>NUCLEOTIDE SEQUENCE</scope>
    <source>
        <strain evidence="2">GSM-AAB239-AS_SAM_17_03QT</strain>
    </source>
</reference>
<comment type="caution">
    <text evidence="2">The sequence shown here is derived from an EMBL/GenBank/DDBJ whole genome shotgun (WGS) entry which is preliminary data.</text>
</comment>
<dbReference type="Pfam" id="PF14571">
    <property type="entry name" value="Di19_C"/>
    <property type="match status" value="1"/>
</dbReference>
<protein>
    <submittedName>
        <fullName evidence="2">Protein DEHYDRATION-INDUCED 19-like protein 2-like</fullName>
    </submittedName>
</protein>
<name>A0AAX6I563_IRIPA</name>
<feature type="domain" description="Di19 C-terminal" evidence="1">
    <location>
        <begin position="28"/>
        <end position="127"/>
    </location>
</feature>
<sequence>MEISLRYPFSILDAPRVRRGSSGSQSTLSLLRKELHDGNLQSLLGGSSYMVAPSNAAPDPLLSSFITNLPVPEMSNDVQPENFDKRDAVNTGLHEKAKESLEPALSEKDKEERTRRCEFVQGLVLSTVFDDDFL</sequence>
<dbReference type="AlphaFoldDB" id="A0AAX6I563"/>
<keyword evidence="3" id="KW-1185">Reference proteome</keyword>
<dbReference type="PANTHER" id="PTHR31875">
    <property type="entry name" value="PROTEIN DEHYDRATION-INDUCED 19"/>
    <property type="match status" value="1"/>
</dbReference>
<dbReference type="InterPro" id="IPR027935">
    <property type="entry name" value="Di19_C"/>
</dbReference>
<organism evidence="2 3">
    <name type="scientific">Iris pallida</name>
    <name type="common">Sweet iris</name>
    <dbReference type="NCBI Taxonomy" id="29817"/>
    <lineage>
        <taxon>Eukaryota</taxon>
        <taxon>Viridiplantae</taxon>
        <taxon>Streptophyta</taxon>
        <taxon>Embryophyta</taxon>
        <taxon>Tracheophyta</taxon>
        <taxon>Spermatophyta</taxon>
        <taxon>Magnoliopsida</taxon>
        <taxon>Liliopsida</taxon>
        <taxon>Asparagales</taxon>
        <taxon>Iridaceae</taxon>
        <taxon>Iridoideae</taxon>
        <taxon>Irideae</taxon>
        <taxon>Iris</taxon>
    </lineage>
</organism>
<dbReference type="EMBL" id="JANAVB010004600">
    <property type="protein sequence ID" value="KAJ6848208.1"/>
    <property type="molecule type" value="Genomic_DNA"/>
</dbReference>